<dbReference type="Pfam" id="PF12802">
    <property type="entry name" value="MarR_2"/>
    <property type="match status" value="1"/>
</dbReference>
<dbReference type="PATRIC" id="fig|1214101.3.peg.6022"/>
<dbReference type="AlphaFoldDB" id="K4RAE1"/>
<dbReference type="eggNOG" id="COG0640">
    <property type="taxonomic scope" value="Bacteria"/>
</dbReference>
<keyword evidence="2" id="KW-0238">DNA-binding</keyword>
<dbReference type="InterPro" id="IPR011991">
    <property type="entry name" value="ArsR-like_HTH"/>
</dbReference>
<evidence type="ECO:0000313" key="5">
    <source>
        <dbReference type="EMBL" id="CCK30318.1"/>
    </source>
</evidence>
<keyword evidence="6" id="KW-1185">Reference proteome</keyword>
<dbReference type="InterPro" id="IPR051011">
    <property type="entry name" value="Metal_resp_trans_reg"/>
</dbReference>
<name>K4RAE1_STRDJ</name>
<organism evidence="5 6">
    <name type="scientific">Streptomyces davaonensis (strain DSM 101723 / JCM 4913 / KCC S-0913 / 768)</name>
    <dbReference type="NCBI Taxonomy" id="1214101"/>
    <lineage>
        <taxon>Bacteria</taxon>
        <taxon>Bacillati</taxon>
        <taxon>Actinomycetota</taxon>
        <taxon>Actinomycetes</taxon>
        <taxon>Kitasatosporales</taxon>
        <taxon>Streptomycetaceae</taxon>
        <taxon>Streptomyces</taxon>
    </lineage>
</organism>
<feature type="domain" description="HTH arsR-type" evidence="4">
    <location>
        <begin position="252"/>
        <end position="329"/>
    </location>
</feature>
<dbReference type="KEGG" id="sdv:BN159_5939"/>
<dbReference type="SMART" id="SM00418">
    <property type="entry name" value="HTH_ARSR"/>
    <property type="match status" value="1"/>
</dbReference>
<dbReference type="PANTHER" id="PTHR43132:SF6">
    <property type="entry name" value="HTH-TYPE TRANSCRIPTIONAL REPRESSOR CZRA"/>
    <property type="match status" value="1"/>
</dbReference>
<dbReference type="OrthoDB" id="3808065at2"/>
<evidence type="ECO:0000259" key="4">
    <source>
        <dbReference type="SMART" id="SM00418"/>
    </source>
</evidence>
<evidence type="ECO:0000313" key="6">
    <source>
        <dbReference type="Proteomes" id="UP000008043"/>
    </source>
</evidence>
<keyword evidence="1" id="KW-0805">Transcription regulation</keyword>
<reference evidence="5 6" key="1">
    <citation type="journal article" date="2012" name="J. Bacteriol.">
        <title>Genome sequence of the bacterium Streptomyces davawensis JCM 4913 and heterologous production of the unique antibiotic roseoflavin.</title>
        <authorList>
            <person name="Jankowitsch F."/>
            <person name="Schwarz J."/>
            <person name="Ruckert C."/>
            <person name="Gust B."/>
            <person name="Szczepanowski R."/>
            <person name="Blom J."/>
            <person name="Pelzer S."/>
            <person name="Kalinowski J."/>
            <person name="Mack M."/>
        </authorList>
    </citation>
    <scope>NUCLEOTIDE SEQUENCE [LARGE SCALE GENOMIC DNA]</scope>
    <source>
        <strain evidence="6">DSM 101723 / JCM 4913 / KCC S-0913 / 768</strain>
    </source>
</reference>
<dbReference type="InterPro" id="IPR001845">
    <property type="entry name" value="HTH_ArsR_DNA-bd_dom"/>
</dbReference>
<keyword evidence="3" id="KW-0804">Transcription</keyword>
<gene>
    <name evidence="5" type="ORF">BN159_5939</name>
</gene>
<dbReference type="HOGENOM" id="CLU_063235_1_0_11"/>
<dbReference type="InterPro" id="IPR036388">
    <property type="entry name" value="WH-like_DNA-bd_sf"/>
</dbReference>
<dbReference type="InterPro" id="IPR000835">
    <property type="entry name" value="HTH_MarR-typ"/>
</dbReference>
<dbReference type="SUPFAM" id="SSF46785">
    <property type="entry name" value="Winged helix' DNA-binding domain"/>
    <property type="match status" value="1"/>
</dbReference>
<dbReference type="EMBL" id="HE971709">
    <property type="protein sequence ID" value="CCK30318.1"/>
    <property type="molecule type" value="Genomic_DNA"/>
</dbReference>
<dbReference type="Proteomes" id="UP000008043">
    <property type="component" value="Chromosome"/>
</dbReference>
<dbReference type="PANTHER" id="PTHR43132">
    <property type="entry name" value="ARSENICAL RESISTANCE OPERON REPRESSOR ARSR-RELATED"/>
    <property type="match status" value="1"/>
</dbReference>
<dbReference type="GO" id="GO:0003700">
    <property type="term" value="F:DNA-binding transcription factor activity"/>
    <property type="evidence" value="ECO:0007669"/>
    <property type="project" value="InterPro"/>
</dbReference>
<evidence type="ECO:0000256" key="1">
    <source>
        <dbReference type="ARBA" id="ARBA00023015"/>
    </source>
</evidence>
<sequence length="330" mass="36087">MAFRIHFTRDDLLRVSLGDGPDLLHETVISLRILQQRRPGVGLGPWQGWARGQVLPSARLLQSLIPPHGFCPDFLTPLVSTDFDTGLDALLHTPKTFLRGDMEAFTRITGRTLPAWAGDLADGSPRALETVDQAVRDWHRVAIAPMQEHLHARVEAARASAARALLAEGLDAMLSRLHPTISWSSPVLEVFSPDYDEDVHLEGRGLRLIPSLFCGRRPALLLTSQPPVVMFPVPHDTVWIPEPDRVGEPRPGTLEALLGRSRALTLRLITIGHGVTTTDLARRTGVSAATVSHHTTVLRDAGLITTHRAGPHAHHLPTPLGSRLVHNGHA</sequence>
<proteinExistence type="predicted"/>
<evidence type="ECO:0000256" key="2">
    <source>
        <dbReference type="ARBA" id="ARBA00023125"/>
    </source>
</evidence>
<dbReference type="InterPro" id="IPR036390">
    <property type="entry name" value="WH_DNA-bd_sf"/>
</dbReference>
<accession>K4RAE1</accession>
<evidence type="ECO:0000256" key="3">
    <source>
        <dbReference type="ARBA" id="ARBA00023163"/>
    </source>
</evidence>
<dbReference type="CDD" id="cd00090">
    <property type="entry name" value="HTH_ARSR"/>
    <property type="match status" value="1"/>
</dbReference>
<dbReference type="Gene3D" id="1.10.10.10">
    <property type="entry name" value="Winged helix-like DNA-binding domain superfamily/Winged helix DNA-binding domain"/>
    <property type="match status" value="1"/>
</dbReference>
<dbReference type="STRING" id="1214101.BN159_5939"/>
<protein>
    <recommendedName>
        <fullName evidence="4">HTH arsR-type domain-containing protein</fullName>
    </recommendedName>
</protein>
<dbReference type="GO" id="GO:0003677">
    <property type="term" value="F:DNA binding"/>
    <property type="evidence" value="ECO:0007669"/>
    <property type="project" value="UniProtKB-KW"/>
</dbReference>